<reference evidence="1" key="1">
    <citation type="submission" date="2022-07" db="EMBL/GenBank/DDBJ databases">
        <authorList>
            <person name="Trinca V."/>
            <person name="Uliana J.V.C."/>
            <person name="Torres T.T."/>
            <person name="Ward R.J."/>
            <person name="Monesi N."/>
        </authorList>
    </citation>
    <scope>NUCLEOTIDE SEQUENCE</scope>
    <source>
        <strain evidence="1">HSMRA1968</strain>
        <tissue evidence="1">Whole embryos</tissue>
    </source>
</reference>
<accession>A0A9Q0NAS6</accession>
<evidence type="ECO:0000313" key="2">
    <source>
        <dbReference type="Proteomes" id="UP001151699"/>
    </source>
</evidence>
<proteinExistence type="predicted"/>
<dbReference type="AlphaFoldDB" id="A0A9Q0NAS6"/>
<sequence length="145" mass="16572">MKEKKSSKDPAPVTLITRNVPNGLKFFISFPSQPTASLGIEGIVAGVLNDTPDTYKYKKSQCIMKNIPESSWPLWETVRIKLFGFFSERFYKNLKFITEGVYLGVYLFSYKNVSMIYCTWTSARFALFKAMVKAPKLMPQSLAEE</sequence>
<dbReference type="EMBL" id="WJQU01000001">
    <property type="protein sequence ID" value="KAJ6646935.1"/>
    <property type="molecule type" value="Genomic_DNA"/>
</dbReference>
<protein>
    <submittedName>
        <fullName evidence="1">Uncharacterized protein</fullName>
    </submittedName>
</protein>
<keyword evidence="2" id="KW-1185">Reference proteome</keyword>
<name>A0A9Q0NAS6_9DIPT</name>
<gene>
    <name evidence="1" type="ORF">Bhyg_02149</name>
</gene>
<dbReference type="Proteomes" id="UP001151699">
    <property type="component" value="Chromosome A"/>
</dbReference>
<evidence type="ECO:0000313" key="1">
    <source>
        <dbReference type="EMBL" id="KAJ6646935.1"/>
    </source>
</evidence>
<comment type="caution">
    <text evidence="1">The sequence shown here is derived from an EMBL/GenBank/DDBJ whole genome shotgun (WGS) entry which is preliminary data.</text>
</comment>
<organism evidence="1 2">
    <name type="scientific">Pseudolycoriella hygida</name>
    <dbReference type="NCBI Taxonomy" id="35572"/>
    <lineage>
        <taxon>Eukaryota</taxon>
        <taxon>Metazoa</taxon>
        <taxon>Ecdysozoa</taxon>
        <taxon>Arthropoda</taxon>
        <taxon>Hexapoda</taxon>
        <taxon>Insecta</taxon>
        <taxon>Pterygota</taxon>
        <taxon>Neoptera</taxon>
        <taxon>Endopterygota</taxon>
        <taxon>Diptera</taxon>
        <taxon>Nematocera</taxon>
        <taxon>Sciaroidea</taxon>
        <taxon>Sciaridae</taxon>
        <taxon>Pseudolycoriella</taxon>
    </lineage>
</organism>